<keyword evidence="1" id="KW-0472">Membrane</keyword>
<protein>
    <submittedName>
        <fullName evidence="3">Transcriptional regulator</fullName>
    </submittedName>
</protein>
<keyword evidence="1" id="KW-1133">Transmembrane helix</keyword>
<sequence>MSVCVALTHGLLAKSTDGTCDYLLLTKVEAAQLVENGQTTLSFFQFDPAMYEFFLGQLLLTFIGGHIMGRVIKYLGKK</sequence>
<dbReference type="GeneID" id="78074921"/>
<dbReference type="Proteomes" id="UP000094761">
    <property type="component" value="Unassembled WGS sequence"/>
</dbReference>
<evidence type="ECO:0000313" key="2">
    <source>
        <dbReference type="EMBL" id="MDC5742797.1"/>
    </source>
</evidence>
<keyword evidence="5" id="KW-1185">Reference proteome</keyword>
<dbReference type="AlphaFoldDB" id="A0A178JFG0"/>
<dbReference type="OrthoDB" id="5884859at2"/>
<name>A0A178JFG0_9VIBR</name>
<organism evidence="3 4">
    <name type="scientific">Vibrio europaeus</name>
    <dbReference type="NCBI Taxonomy" id="300876"/>
    <lineage>
        <taxon>Bacteria</taxon>
        <taxon>Pseudomonadati</taxon>
        <taxon>Pseudomonadota</taxon>
        <taxon>Gammaproteobacteria</taxon>
        <taxon>Vibrionales</taxon>
        <taxon>Vibrionaceae</taxon>
        <taxon>Vibrio</taxon>
        <taxon>Vibrio oreintalis group</taxon>
    </lineage>
</organism>
<evidence type="ECO:0000313" key="5">
    <source>
        <dbReference type="Proteomes" id="UP001150001"/>
    </source>
</evidence>
<dbReference type="EMBL" id="JAPFIT010000030">
    <property type="protein sequence ID" value="MDC5742797.1"/>
    <property type="molecule type" value="Genomic_DNA"/>
</dbReference>
<feature type="transmembrane region" description="Helical" evidence="1">
    <location>
        <begin position="53"/>
        <end position="72"/>
    </location>
</feature>
<evidence type="ECO:0000256" key="1">
    <source>
        <dbReference type="SAM" id="Phobius"/>
    </source>
</evidence>
<dbReference type="EMBL" id="LUAX01000001">
    <property type="protein sequence ID" value="OAN00370.1"/>
    <property type="molecule type" value="Genomic_DNA"/>
</dbReference>
<keyword evidence="1" id="KW-0812">Transmembrane</keyword>
<evidence type="ECO:0000313" key="3">
    <source>
        <dbReference type="EMBL" id="OAN00370.1"/>
    </source>
</evidence>
<reference evidence="2" key="2">
    <citation type="submission" date="2022-11" db="EMBL/GenBank/DDBJ databases">
        <title>Role of the vibriolysin VemA secreted by the emergent pathogen Vibrio europaeus in the colonization of Manila clam mucus.</title>
        <authorList>
            <person name="Martinez C."/>
            <person name="Rodriguez S."/>
            <person name="Vences A."/>
            <person name="Barja J.L."/>
            <person name="Toranzo A.E."/>
            <person name="Dubert J."/>
        </authorList>
    </citation>
    <scope>NUCLEOTIDE SEQUENCE</scope>
    <source>
        <strain evidence="2">3454</strain>
    </source>
</reference>
<evidence type="ECO:0000313" key="4">
    <source>
        <dbReference type="Proteomes" id="UP000094761"/>
    </source>
</evidence>
<reference evidence="3 4" key="1">
    <citation type="submission" date="2016-03" db="EMBL/GenBank/DDBJ databases">
        <title>Draft genome sequence of the Vibrio tubiashii subs. europaeus.</title>
        <authorList>
            <person name="Spinard E."/>
            <person name="Dubert J."/>
            <person name="Nelson D.R."/>
            <person name="Barja J.L."/>
        </authorList>
    </citation>
    <scope>NUCLEOTIDE SEQUENCE [LARGE SCALE GENOMIC DNA]</scope>
    <source>
        <strain evidence="4">PP-638</strain>
        <strain evidence="3">PP2-638</strain>
    </source>
</reference>
<gene>
    <name evidence="3" type="ORF">AZ468_04385</name>
    <name evidence="2" type="ORF">OPW20_22325</name>
</gene>
<comment type="caution">
    <text evidence="3">The sequence shown here is derived from an EMBL/GenBank/DDBJ whole genome shotgun (WGS) entry which is preliminary data.</text>
</comment>
<proteinExistence type="predicted"/>
<dbReference type="RefSeq" id="WP_069666306.1">
    <property type="nucleotide sequence ID" value="NZ_JAPFIM010000024.1"/>
</dbReference>
<accession>A0A178JFG0</accession>
<dbReference type="Proteomes" id="UP001150001">
    <property type="component" value="Unassembled WGS sequence"/>
</dbReference>